<reference evidence="2 3" key="1">
    <citation type="submission" date="2022-03" db="EMBL/GenBank/DDBJ databases">
        <authorList>
            <person name="Jo J.-H."/>
            <person name="Im W.-T."/>
        </authorList>
    </citation>
    <scope>NUCLEOTIDE SEQUENCE [LARGE SCALE GENOMIC DNA]</scope>
    <source>
        <strain evidence="2 3">SM33</strain>
    </source>
</reference>
<keyword evidence="1" id="KW-0472">Membrane</keyword>
<evidence type="ECO:0000256" key="1">
    <source>
        <dbReference type="SAM" id="Phobius"/>
    </source>
</evidence>
<comment type="caution">
    <text evidence="2">The sequence shown here is derived from an EMBL/GenBank/DDBJ whole genome shotgun (WGS) entry which is preliminary data.</text>
</comment>
<accession>A0ABS9VQK6</accession>
<evidence type="ECO:0000313" key="3">
    <source>
        <dbReference type="Proteomes" id="UP001203058"/>
    </source>
</evidence>
<dbReference type="RefSeq" id="WP_241447594.1">
    <property type="nucleotide sequence ID" value="NZ_JAKZHW010000002.1"/>
</dbReference>
<keyword evidence="1" id="KW-0812">Transmembrane</keyword>
<gene>
    <name evidence="2" type="ORF">LZ016_11375</name>
</gene>
<organism evidence="2 3">
    <name type="scientific">Sphingomonas telluris</name>
    <dbReference type="NCBI Taxonomy" id="2907998"/>
    <lineage>
        <taxon>Bacteria</taxon>
        <taxon>Pseudomonadati</taxon>
        <taxon>Pseudomonadota</taxon>
        <taxon>Alphaproteobacteria</taxon>
        <taxon>Sphingomonadales</taxon>
        <taxon>Sphingomonadaceae</taxon>
        <taxon>Sphingomonas</taxon>
    </lineage>
</organism>
<proteinExistence type="predicted"/>
<sequence length="54" mass="6005">MREERSGPIRESQEGGRVWILAVILTLIWFTIVGVTISRSIAASAGMITRSNHH</sequence>
<protein>
    <submittedName>
        <fullName evidence="2">Uncharacterized protein</fullName>
    </submittedName>
</protein>
<evidence type="ECO:0000313" key="2">
    <source>
        <dbReference type="EMBL" id="MCH8616697.1"/>
    </source>
</evidence>
<name>A0ABS9VQK6_9SPHN</name>
<feature type="transmembrane region" description="Helical" evidence="1">
    <location>
        <begin position="18"/>
        <end position="37"/>
    </location>
</feature>
<dbReference type="EMBL" id="JAKZHW010000002">
    <property type="protein sequence ID" value="MCH8616697.1"/>
    <property type="molecule type" value="Genomic_DNA"/>
</dbReference>
<keyword evidence="3" id="KW-1185">Reference proteome</keyword>
<dbReference type="Proteomes" id="UP001203058">
    <property type="component" value="Unassembled WGS sequence"/>
</dbReference>
<keyword evidence="1" id="KW-1133">Transmembrane helix</keyword>